<dbReference type="RefSeq" id="WP_142934046.1">
    <property type="nucleotide sequence ID" value="NZ_ML660170.1"/>
</dbReference>
<keyword evidence="2" id="KW-1185">Reference proteome</keyword>
<organism evidence="1 2">
    <name type="scientific">Aliikangiella coralliicola</name>
    <dbReference type="NCBI Taxonomy" id="2592383"/>
    <lineage>
        <taxon>Bacteria</taxon>
        <taxon>Pseudomonadati</taxon>
        <taxon>Pseudomonadota</taxon>
        <taxon>Gammaproteobacteria</taxon>
        <taxon>Oceanospirillales</taxon>
        <taxon>Pleioneaceae</taxon>
        <taxon>Aliikangiella</taxon>
    </lineage>
</organism>
<dbReference type="OrthoDB" id="7063662at2"/>
<gene>
    <name evidence="1" type="ORF">FLL46_22710</name>
</gene>
<reference evidence="1 2" key="1">
    <citation type="submission" date="2019-07" db="EMBL/GenBank/DDBJ databases">
        <title>Draft genome for Aliikangiella sp. M105.</title>
        <authorList>
            <person name="Wang G."/>
        </authorList>
    </citation>
    <scope>NUCLEOTIDE SEQUENCE [LARGE SCALE GENOMIC DNA]</scope>
    <source>
        <strain evidence="1 2">M105</strain>
    </source>
</reference>
<accession>A0A545U4P9</accession>
<dbReference type="Proteomes" id="UP000315439">
    <property type="component" value="Unassembled WGS sequence"/>
</dbReference>
<dbReference type="AlphaFoldDB" id="A0A545U4P9"/>
<name>A0A545U4P9_9GAMM</name>
<evidence type="ECO:0008006" key="3">
    <source>
        <dbReference type="Google" id="ProtNLM"/>
    </source>
</evidence>
<proteinExistence type="predicted"/>
<sequence>MITFKSGLMTFTETKLMVQLKNRMSKKISLGLATPLMAATMIFCPLNLSAENAPIKVSEQSQQAVDKPRHGQSMEQVENAFGAPVERVAAVGEPPISRWRYDNFTVYFEHDKVIHSVAHRS</sequence>
<dbReference type="EMBL" id="VIKS01000014">
    <property type="protein sequence ID" value="TQV84432.1"/>
    <property type="molecule type" value="Genomic_DNA"/>
</dbReference>
<comment type="caution">
    <text evidence="1">The sequence shown here is derived from an EMBL/GenBank/DDBJ whole genome shotgun (WGS) entry which is preliminary data.</text>
</comment>
<protein>
    <recommendedName>
        <fullName evidence="3">Outer membrane protein assembly factor BamE</fullName>
    </recommendedName>
</protein>
<evidence type="ECO:0000313" key="1">
    <source>
        <dbReference type="EMBL" id="TQV84432.1"/>
    </source>
</evidence>
<evidence type="ECO:0000313" key="2">
    <source>
        <dbReference type="Proteomes" id="UP000315439"/>
    </source>
</evidence>